<dbReference type="NCBIfam" id="NF033631">
    <property type="entry name" value="SLATT_5"/>
    <property type="match status" value="1"/>
</dbReference>
<keyword evidence="1" id="KW-0472">Membrane</keyword>
<evidence type="ECO:0000259" key="2">
    <source>
        <dbReference type="Pfam" id="PF18160"/>
    </source>
</evidence>
<evidence type="ECO:0000256" key="1">
    <source>
        <dbReference type="SAM" id="Phobius"/>
    </source>
</evidence>
<dbReference type="Pfam" id="PF18160">
    <property type="entry name" value="SLATT_5"/>
    <property type="match status" value="1"/>
</dbReference>
<feature type="transmembrane region" description="Helical" evidence="1">
    <location>
        <begin position="53"/>
        <end position="75"/>
    </location>
</feature>
<comment type="caution">
    <text evidence="3">The sequence shown here is derived from an EMBL/GenBank/DDBJ whole genome shotgun (WGS) entry which is preliminary data.</text>
</comment>
<accession>A0ABV4VHB9</accession>
<feature type="transmembrane region" description="Helical" evidence="1">
    <location>
        <begin position="154"/>
        <end position="180"/>
    </location>
</feature>
<dbReference type="Proteomes" id="UP001576708">
    <property type="component" value="Unassembled WGS sequence"/>
</dbReference>
<dbReference type="EMBL" id="JBHFGU010000002">
    <property type="protein sequence ID" value="MFB2619685.1"/>
    <property type="molecule type" value="Genomic_DNA"/>
</dbReference>
<gene>
    <name evidence="3" type="ORF">ACE02W_07730</name>
</gene>
<evidence type="ECO:0000313" key="3">
    <source>
        <dbReference type="EMBL" id="MFB2619685.1"/>
    </source>
</evidence>
<dbReference type="RefSeq" id="WP_342201256.1">
    <property type="nucleotide sequence ID" value="NZ_JBCATE010000002.1"/>
</dbReference>
<feature type="transmembrane region" description="Helical" evidence="1">
    <location>
        <begin position="20"/>
        <end position="47"/>
    </location>
</feature>
<organism evidence="3 4">
    <name type="scientific">Shewanella mangrovisoli</name>
    <dbReference type="NCBI Taxonomy" id="2864211"/>
    <lineage>
        <taxon>Bacteria</taxon>
        <taxon>Pseudomonadati</taxon>
        <taxon>Pseudomonadota</taxon>
        <taxon>Gammaproteobacteria</taxon>
        <taxon>Alteromonadales</taxon>
        <taxon>Shewanellaceae</taxon>
        <taxon>Shewanella</taxon>
    </lineage>
</organism>
<keyword evidence="4" id="KW-1185">Reference proteome</keyword>
<evidence type="ECO:0000313" key="4">
    <source>
        <dbReference type="Proteomes" id="UP001576708"/>
    </source>
</evidence>
<protein>
    <submittedName>
        <fullName evidence="3">SLATT domain-containing protein</fullName>
    </submittedName>
</protein>
<name>A0ABV4VHB9_9GAMM</name>
<dbReference type="InterPro" id="IPR041115">
    <property type="entry name" value="SLATT_5"/>
</dbReference>
<reference evidence="3 4" key="1">
    <citation type="submission" date="2024-09" db="EMBL/GenBank/DDBJ databases">
        <authorList>
            <person name="Zhang Y."/>
        </authorList>
    </citation>
    <scope>NUCLEOTIDE SEQUENCE [LARGE SCALE GENOMIC DNA]</scope>
    <source>
        <strain evidence="3 4">ZJ318</strain>
    </source>
</reference>
<keyword evidence="1" id="KW-0812">Transmembrane</keyword>
<feature type="domain" description="SMODS and SLOG-associating 2TM effector" evidence="2">
    <location>
        <begin position="4"/>
        <end position="179"/>
    </location>
</feature>
<sequence>MDKDGIWWTRKSWINAERRLLRYATWSNISLFWYSLCSVFASVLLLGEEQVVVISKVFICFSVFIFCASLFTSLGRYTDRAMKFKRGYIELQKLYLEVKDKTKLSNDDAARYGQVLDSCENFTWVDFLNAKVEARNNTKDYSSLTLKVGKRDFFLYYLLKLFNFLAITLVLVAPAIIIYISI</sequence>
<keyword evidence="1" id="KW-1133">Transmembrane helix</keyword>
<proteinExistence type="predicted"/>